<gene>
    <name evidence="3" type="ORF">Taro_027308</name>
</gene>
<dbReference type="PANTHER" id="PTHR36325">
    <property type="entry name" value="MYOSIN-2 HEAVY CHAIN-LIKE PROTEIN"/>
    <property type="match status" value="1"/>
</dbReference>
<dbReference type="Proteomes" id="UP000652761">
    <property type="component" value="Unassembled WGS sequence"/>
</dbReference>
<feature type="region of interest" description="Disordered" evidence="2">
    <location>
        <begin position="363"/>
        <end position="384"/>
    </location>
</feature>
<feature type="compositionally biased region" description="Basic and acidic residues" evidence="2">
    <location>
        <begin position="659"/>
        <end position="669"/>
    </location>
</feature>
<feature type="compositionally biased region" description="Polar residues" evidence="2">
    <location>
        <begin position="9"/>
        <end position="22"/>
    </location>
</feature>
<feature type="region of interest" description="Disordered" evidence="2">
    <location>
        <begin position="592"/>
        <end position="673"/>
    </location>
</feature>
<reference evidence="3" key="1">
    <citation type="submission" date="2017-07" db="EMBL/GenBank/DDBJ databases">
        <title>Taro Niue Genome Assembly and Annotation.</title>
        <authorList>
            <person name="Atibalentja N."/>
            <person name="Keating K."/>
            <person name="Fields C.J."/>
        </authorList>
    </citation>
    <scope>NUCLEOTIDE SEQUENCE</scope>
    <source>
        <strain evidence="3">Niue_2</strain>
        <tissue evidence="3">Leaf</tissue>
    </source>
</reference>
<keyword evidence="4" id="KW-1185">Reference proteome</keyword>
<feature type="compositionally biased region" description="Gly residues" evidence="2">
    <location>
        <begin position="55"/>
        <end position="70"/>
    </location>
</feature>
<accession>A0A843V8D5</accession>
<comment type="caution">
    <text evidence="3">The sequence shown here is derived from an EMBL/GenBank/DDBJ whole genome shotgun (WGS) entry which is preliminary data.</text>
</comment>
<evidence type="ECO:0000256" key="1">
    <source>
        <dbReference type="SAM" id="Coils"/>
    </source>
</evidence>
<feature type="region of interest" description="Disordered" evidence="2">
    <location>
        <begin position="51"/>
        <end position="116"/>
    </location>
</feature>
<feature type="region of interest" description="Disordered" evidence="2">
    <location>
        <begin position="124"/>
        <end position="143"/>
    </location>
</feature>
<feature type="compositionally biased region" description="Basic and acidic residues" evidence="2">
    <location>
        <begin position="619"/>
        <end position="651"/>
    </location>
</feature>
<dbReference type="OrthoDB" id="2019579at2759"/>
<feature type="compositionally biased region" description="Low complexity" evidence="2">
    <location>
        <begin position="94"/>
        <end position="106"/>
    </location>
</feature>
<organism evidence="3 4">
    <name type="scientific">Colocasia esculenta</name>
    <name type="common">Wild taro</name>
    <name type="synonym">Arum esculentum</name>
    <dbReference type="NCBI Taxonomy" id="4460"/>
    <lineage>
        <taxon>Eukaryota</taxon>
        <taxon>Viridiplantae</taxon>
        <taxon>Streptophyta</taxon>
        <taxon>Embryophyta</taxon>
        <taxon>Tracheophyta</taxon>
        <taxon>Spermatophyta</taxon>
        <taxon>Magnoliopsida</taxon>
        <taxon>Liliopsida</taxon>
        <taxon>Araceae</taxon>
        <taxon>Aroideae</taxon>
        <taxon>Colocasieae</taxon>
        <taxon>Colocasia</taxon>
    </lineage>
</organism>
<feature type="coiled-coil region" evidence="1">
    <location>
        <begin position="235"/>
        <end position="262"/>
    </location>
</feature>
<evidence type="ECO:0000256" key="2">
    <source>
        <dbReference type="SAM" id="MobiDB-lite"/>
    </source>
</evidence>
<keyword evidence="1" id="KW-0175">Coiled coil</keyword>
<evidence type="ECO:0000313" key="3">
    <source>
        <dbReference type="EMBL" id="MQL94642.1"/>
    </source>
</evidence>
<proteinExistence type="predicted"/>
<dbReference type="AlphaFoldDB" id="A0A843V8D5"/>
<feature type="region of interest" description="Disordered" evidence="2">
    <location>
        <begin position="1"/>
        <end position="31"/>
    </location>
</feature>
<dbReference type="PANTHER" id="PTHR36325:SF1">
    <property type="entry name" value="MYOSIN-2 HEAVY CHAIN-LIKE PROTEIN"/>
    <property type="match status" value="1"/>
</dbReference>
<protein>
    <submittedName>
        <fullName evidence="3">Uncharacterized protein</fullName>
    </submittedName>
</protein>
<evidence type="ECO:0000313" key="4">
    <source>
        <dbReference type="Proteomes" id="UP000652761"/>
    </source>
</evidence>
<sequence>MPGPPRQLISFQESELSSSEIQRSIPPPPCAQPRCWHSLFLRFSGISVGEEEGMEIGGGGRSGETGGGGSAAAESTVSGLANGSADRGRERRSPSSGSANNKAGKNGSSGGANMGRMLLNSVNKSASQIRKHPHRRSSSPLNWFPRKKTDSFLKRKIKLLQVYFPPCTQLLKKNGDEHYRKEKEGMNTSLDETLGETNPHYTRIAREKFAARAAAKKAMEARRAAMIEASWCRILHAARIHNKEAEDKLQKAEEYVAEAFEAARAMGVMMYDRPDCPRRSCEIETSSATGGASTHKVTASFETAFEVDKEVAAAVKDAFIRLASCSASNKEEFRDLLRKISQNPDVAEMDRGVPYVSMQHESVTGSQVEPELPTSDFSSNHPMNRHDSVVKQVNGGGMLTSDSYRSSQSSQDLVDTMFDRLKRLPEDEIASLAVIVATCGLNAALLEMGKDDNPVNDGTFAQVTFSTKSSAGVGARRLSSVSSFIHGHIKRKEPVAELPSLDKFLVKHITRLEKEVLEAKNSKKTSEVLESVKEASEEQISENGWTNSVNASKLPNSTPDLGSILVKHVSRLERDIQASKNSMKINTLIVNGENAGPSSAQPSESGQSSHLNNETEEANMEKQSEEKSMQQWHMDCEANRDSEKNGAELGERQPICSSDGKDDDKENTDLNKLPSMAGEKVSEGSAAEFEKHKTQLSQTVKHHVPRSERAKLETLRAFSAGNLLEEGEIQEQIGLDKILIKPVHRLEREKMKALEEADKTRSYTNEKCSGTKVMAAESLDKILVQHVSRLEREKMAAKMVALANEEVHQVARTADKHLGTCVESLDQILVKHQSKLEKAKLASAQDRSLAMTVKGKKDLEPEISSEGLGQILVKHQSKLEKAKLAATQDQSLFLRVKGKKHDQQLETCGDTLDQVFVKHQTRLEKAKLAAAEESVDTVKSANTWKEARERELQEAWGGLSLGNTAAWKRAEEEELRRAREV</sequence>
<feature type="compositionally biased region" description="Low complexity" evidence="2">
    <location>
        <begin position="595"/>
        <end position="609"/>
    </location>
</feature>
<dbReference type="EMBL" id="NMUH01001698">
    <property type="protein sequence ID" value="MQL94642.1"/>
    <property type="molecule type" value="Genomic_DNA"/>
</dbReference>
<name>A0A843V8D5_COLES</name>